<gene>
    <name evidence="2" type="ORF">M1L60_23440</name>
</gene>
<sequence length="371" mass="38176">MRISQRVRRAMVAGAAAVAVCVSAQPALAVVGASADRRGPSFNGSVYAIAHRGDTVYVGGSFTRMTIDGRTVTRNRLAAFSGRTGELLDWAPSADDTVRALAVVPGWVYAGGDFDEVNGEERQALARIDAGDAEVGSFDHRFAGSVRTLAVGHGRLYAGGTISRVDGERRGQLAAFSLADDELDDTWTPRPGGMVNSLAVRGNRVYLGGAFPRRLAAVDAADGRDDAGFRPDAPALVHAIAVDGSGVYAAMGGAGGRAAKFSTSGATRWIRVFDGDAQAIAVLDGVAYVGGHFDRACANGDDADNGECEAGSVPRVKLAAVSPSGSLTGWAPQANGVVGVRTLVIKGATVAAGGDFTTIGGRTQRRYASFG</sequence>
<keyword evidence="3" id="KW-1185">Reference proteome</keyword>
<organism evidence="2 3">
    <name type="scientific">Paractinoplanes aksuensis</name>
    <dbReference type="NCBI Taxonomy" id="2939490"/>
    <lineage>
        <taxon>Bacteria</taxon>
        <taxon>Bacillati</taxon>
        <taxon>Actinomycetota</taxon>
        <taxon>Actinomycetes</taxon>
        <taxon>Micromonosporales</taxon>
        <taxon>Micromonosporaceae</taxon>
        <taxon>Paractinoplanes</taxon>
    </lineage>
</organism>
<protein>
    <submittedName>
        <fullName evidence="2">Uncharacterized protein</fullName>
    </submittedName>
</protein>
<keyword evidence="1" id="KW-0732">Signal</keyword>
<dbReference type="Proteomes" id="UP001523369">
    <property type="component" value="Unassembled WGS sequence"/>
</dbReference>
<reference evidence="2 3" key="1">
    <citation type="submission" date="2022-06" db="EMBL/GenBank/DDBJ databases">
        <title>New Species of the Genus Actinoplanes, ActinopZanes ferrugineus.</title>
        <authorList>
            <person name="Ding P."/>
        </authorList>
    </citation>
    <scope>NUCLEOTIDE SEQUENCE [LARGE SCALE GENOMIC DNA]</scope>
    <source>
        <strain evidence="2 3">TRM88003</strain>
    </source>
</reference>
<dbReference type="Gene3D" id="2.80.10.50">
    <property type="match status" value="1"/>
</dbReference>
<accession>A0ABT1DRU3</accession>
<evidence type="ECO:0000313" key="2">
    <source>
        <dbReference type="EMBL" id="MCO8273554.1"/>
    </source>
</evidence>
<proteinExistence type="predicted"/>
<feature type="signal peptide" evidence="1">
    <location>
        <begin position="1"/>
        <end position="29"/>
    </location>
</feature>
<dbReference type="RefSeq" id="WP_253239626.1">
    <property type="nucleotide sequence ID" value="NZ_JAMYJR010000026.1"/>
</dbReference>
<evidence type="ECO:0000313" key="3">
    <source>
        <dbReference type="Proteomes" id="UP001523369"/>
    </source>
</evidence>
<dbReference type="EMBL" id="JAMYJR010000026">
    <property type="protein sequence ID" value="MCO8273554.1"/>
    <property type="molecule type" value="Genomic_DNA"/>
</dbReference>
<comment type="caution">
    <text evidence="2">The sequence shown here is derived from an EMBL/GenBank/DDBJ whole genome shotgun (WGS) entry which is preliminary data.</text>
</comment>
<dbReference type="SUPFAM" id="SSF50998">
    <property type="entry name" value="Quinoprotein alcohol dehydrogenase-like"/>
    <property type="match status" value="1"/>
</dbReference>
<feature type="chain" id="PRO_5046388350" evidence="1">
    <location>
        <begin position="30"/>
        <end position="371"/>
    </location>
</feature>
<name>A0ABT1DRU3_9ACTN</name>
<evidence type="ECO:0000256" key="1">
    <source>
        <dbReference type="SAM" id="SignalP"/>
    </source>
</evidence>
<dbReference type="InterPro" id="IPR011047">
    <property type="entry name" value="Quinoprotein_ADH-like_sf"/>
</dbReference>